<dbReference type="RefSeq" id="WP_135804079.1">
    <property type="nucleotide sequence ID" value="NZ_SRPF01000004.1"/>
</dbReference>
<dbReference type="InterPro" id="IPR041129">
    <property type="entry name" value="CdiI_2"/>
</dbReference>
<gene>
    <name evidence="2" type="ORF">E5Q11_14070</name>
</gene>
<sequence length="97" mass="11608">MNKDLFNNLEQILGAYFHQDWEEEFSSEKSVIEYILENEPPQKIISAKEAIDELLNIDMSESEYKEKIFSMGSEYEYEVDGYTSKQWLKYLRDSFDI</sequence>
<accession>A0A4Z1CFJ2</accession>
<name>A0A4Z1CFJ2_9GAMM</name>
<keyword evidence="3" id="KW-1185">Reference proteome</keyword>
<protein>
    <recommendedName>
        <fullName evidence="1">CdiI immunity protein domain-containing protein</fullName>
    </recommendedName>
</protein>
<evidence type="ECO:0000313" key="3">
    <source>
        <dbReference type="Proteomes" id="UP000298325"/>
    </source>
</evidence>
<proteinExistence type="predicted"/>
<dbReference type="Pfam" id="PF18593">
    <property type="entry name" value="CdiI_2"/>
    <property type="match status" value="1"/>
</dbReference>
<dbReference type="OrthoDB" id="3786912at2"/>
<reference evidence="2 3" key="1">
    <citation type="submission" date="2019-04" db="EMBL/GenBank/DDBJ databases">
        <authorList>
            <person name="Park S."/>
            <person name="Yoon J.-H."/>
        </authorList>
    </citation>
    <scope>NUCLEOTIDE SEQUENCE [LARGE SCALE GENOMIC DNA]</scope>
    <source>
        <strain evidence="2 3">HJM-18</strain>
    </source>
</reference>
<evidence type="ECO:0000259" key="1">
    <source>
        <dbReference type="Pfam" id="PF18593"/>
    </source>
</evidence>
<evidence type="ECO:0000313" key="2">
    <source>
        <dbReference type="EMBL" id="TGN38854.1"/>
    </source>
</evidence>
<dbReference type="AlphaFoldDB" id="A0A4Z1CFJ2"/>
<dbReference type="Proteomes" id="UP000298325">
    <property type="component" value="Unassembled WGS sequence"/>
</dbReference>
<organism evidence="2 3">
    <name type="scientific">Marinobacter confluentis</name>
    <dbReference type="NCBI Taxonomy" id="1697557"/>
    <lineage>
        <taxon>Bacteria</taxon>
        <taxon>Pseudomonadati</taxon>
        <taxon>Pseudomonadota</taxon>
        <taxon>Gammaproteobacteria</taxon>
        <taxon>Pseudomonadales</taxon>
        <taxon>Marinobacteraceae</taxon>
        <taxon>Marinobacter</taxon>
    </lineage>
</organism>
<comment type="caution">
    <text evidence="2">The sequence shown here is derived from an EMBL/GenBank/DDBJ whole genome shotgun (WGS) entry which is preliminary data.</text>
</comment>
<dbReference type="EMBL" id="SRPF01000004">
    <property type="protein sequence ID" value="TGN38854.1"/>
    <property type="molecule type" value="Genomic_DNA"/>
</dbReference>
<feature type="domain" description="CdiI immunity protein" evidence="1">
    <location>
        <begin position="6"/>
        <end position="94"/>
    </location>
</feature>